<name>A0A9Q3DSP4_9BASI</name>
<dbReference type="PANTHER" id="PTHR34072">
    <property type="entry name" value="ENZYMATIC POLYPROTEIN-RELATED"/>
    <property type="match status" value="1"/>
</dbReference>
<proteinExistence type="predicted"/>
<gene>
    <name evidence="8" type="ORF">O181_044872</name>
</gene>
<dbReference type="PANTHER" id="PTHR34072:SF52">
    <property type="entry name" value="RIBONUCLEASE H"/>
    <property type="match status" value="1"/>
</dbReference>
<dbReference type="Proteomes" id="UP000765509">
    <property type="component" value="Unassembled WGS sequence"/>
</dbReference>
<dbReference type="GO" id="GO:0003964">
    <property type="term" value="F:RNA-directed DNA polymerase activity"/>
    <property type="evidence" value="ECO:0007669"/>
    <property type="project" value="UniProtKB-KW"/>
</dbReference>
<evidence type="ECO:0000313" key="8">
    <source>
        <dbReference type="EMBL" id="MBW0505157.1"/>
    </source>
</evidence>
<dbReference type="InterPro" id="IPR043502">
    <property type="entry name" value="DNA/RNA_pol_sf"/>
</dbReference>
<evidence type="ECO:0000259" key="7">
    <source>
        <dbReference type="Pfam" id="PF17917"/>
    </source>
</evidence>
<dbReference type="OrthoDB" id="1109130at2759"/>
<dbReference type="AlphaFoldDB" id="A0A9Q3DSP4"/>
<dbReference type="FunFam" id="3.30.70.270:FF:000020">
    <property type="entry name" value="Transposon Tf2-6 polyprotein-like Protein"/>
    <property type="match status" value="1"/>
</dbReference>
<keyword evidence="6" id="KW-0695">RNA-directed DNA polymerase</keyword>
<dbReference type="CDD" id="cd09274">
    <property type="entry name" value="RNase_HI_RT_Ty3"/>
    <property type="match status" value="1"/>
</dbReference>
<evidence type="ECO:0000313" key="9">
    <source>
        <dbReference type="Proteomes" id="UP000765509"/>
    </source>
</evidence>
<dbReference type="GO" id="GO:0016787">
    <property type="term" value="F:hydrolase activity"/>
    <property type="evidence" value="ECO:0007669"/>
    <property type="project" value="UniProtKB-KW"/>
</dbReference>
<evidence type="ECO:0000256" key="3">
    <source>
        <dbReference type="ARBA" id="ARBA00022722"/>
    </source>
</evidence>
<evidence type="ECO:0000256" key="1">
    <source>
        <dbReference type="ARBA" id="ARBA00022679"/>
    </source>
</evidence>
<keyword evidence="5" id="KW-0378">Hydrolase</keyword>
<evidence type="ECO:0000256" key="5">
    <source>
        <dbReference type="ARBA" id="ARBA00022801"/>
    </source>
</evidence>
<accession>A0A9Q3DSP4</accession>
<keyword evidence="4" id="KW-0255">Endonuclease</keyword>
<dbReference type="GO" id="GO:0004519">
    <property type="term" value="F:endonuclease activity"/>
    <property type="evidence" value="ECO:0007669"/>
    <property type="project" value="UniProtKB-KW"/>
</dbReference>
<organism evidence="8 9">
    <name type="scientific">Austropuccinia psidii MF-1</name>
    <dbReference type="NCBI Taxonomy" id="1389203"/>
    <lineage>
        <taxon>Eukaryota</taxon>
        <taxon>Fungi</taxon>
        <taxon>Dikarya</taxon>
        <taxon>Basidiomycota</taxon>
        <taxon>Pucciniomycotina</taxon>
        <taxon>Pucciniomycetes</taxon>
        <taxon>Pucciniales</taxon>
        <taxon>Sphaerophragmiaceae</taxon>
        <taxon>Austropuccinia</taxon>
    </lineage>
</organism>
<keyword evidence="9" id="KW-1185">Reference proteome</keyword>
<sequence>MDKESAQQILNFPPPRNLKALKFFLGFANFYSRFIKNYSKKISSLTNFLKKYSCSPLNEEVLRHFNQLKEAFTKAPVLSHFNPSLPTTLETNASDYALVVLLSKVSDSGKHPIEFDTLKCFPVDLNYGIHDEELLGIVWALNHWRAFLISLSSSLEVITDHSSLKYFMYSKILACNQARWGEFLSEFHFSITYCPGSLANLPDALSRQEKIYPERGEDSISKNSMNYQQIIKQDEIQASKFFAVKMNSF</sequence>
<evidence type="ECO:0000256" key="4">
    <source>
        <dbReference type="ARBA" id="ARBA00022759"/>
    </source>
</evidence>
<dbReference type="InterPro" id="IPR041373">
    <property type="entry name" value="RT_RNaseH"/>
</dbReference>
<comment type="caution">
    <text evidence="8">The sequence shown here is derived from an EMBL/GenBank/DDBJ whole genome shotgun (WGS) entry which is preliminary data.</text>
</comment>
<dbReference type="EMBL" id="AVOT02018338">
    <property type="protein sequence ID" value="MBW0505157.1"/>
    <property type="molecule type" value="Genomic_DNA"/>
</dbReference>
<dbReference type="SUPFAM" id="SSF56672">
    <property type="entry name" value="DNA/RNA polymerases"/>
    <property type="match status" value="1"/>
</dbReference>
<dbReference type="InterPro" id="IPR043128">
    <property type="entry name" value="Rev_trsase/Diguanyl_cyclase"/>
</dbReference>
<evidence type="ECO:0000256" key="2">
    <source>
        <dbReference type="ARBA" id="ARBA00022695"/>
    </source>
</evidence>
<feature type="domain" description="Reverse transcriptase RNase H-like" evidence="7">
    <location>
        <begin position="83"/>
        <end position="187"/>
    </location>
</feature>
<dbReference type="Gene3D" id="3.30.70.270">
    <property type="match status" value="1"/>
</dbReference>
<protein>
    <recommendedName>
        <fullName evidence="7">Reverse transcriptase RNase H-like domain-containing protein</fullName>
    </recommendedName>
</protein>
<keyword evidence="2" id="KW-0548">Nucleotidyltransferase</keyword>
<reference evidence="8" key="1">
    <citation type="submission" date="2021-03" db="EMBL/GenBank/DDBJ databases">
        <title>Draft genome sequence of rust myrtle Austropuccinia psidii MF-1, a brazilian biotype.</title>
        <authorList>
            <person name="Quecine M.C."/>
            <person name="Pachon D.M.R."/>
            <person name="Bonatelli M.L."/>
            <person name="Correr F.H."/>
            <person name="Franceschini L.M."/>
            <person name="Leite T.F."/>
            <person name="Margarido G.R.A."/>
            <person name="Almeida C.A."/>
            <person name="Ferrarezi J.A."/>
            <person name="Labate C.A."/>
        </authorList>
    </citation>
    <scope>NUCLEOTIDE SEQUENCE</scope>
    <source>
        <strain evidence="8">MF-1</strain>
    </source>
</reference>
<keyword evidence="1" id="KW-0808">Transferase</keyword>
<evidence type="ECO:0000256" key="6">
    <source>
        <dbReference type="ARBA" id="ARBA00022918"/>
    </source>
</evidence>
<keyword evidence="3" id="KW-0540">Nuclease</keyword>
<dbReference type="Pfam" id="PF17917">
    <property type="entry name" value="RT_RNaseH"/>
    <property type="match status" value="1"/>
</dbReference>